<evidence type="ECO:0000313" key="3">
    <source>
        <dbReference type="Proteomes" id="UP000318437"/>
    </source>
</evidence>
<evidence type="ECO:0000313" key="2">
    <source>
        <dbReference type="EMBL" id="TWU20906.1"/>
    </source>
</evidence>
<keyword evidence="3" id="KW-1185">Reference proteome</keyword>
<evidence type="ECO:0000256" key="1">
    <source>
        <dbReference type="SAM" id="MobiDB-lite"/>
    </source>
</evidence>
<proteinExistence type="predicted"/>
<reference evidence="2 3" key="1">
    <citation type="submission" date="2019-02" db="EMBL/GenBank/DDBJ databases">
        <title>Deep-cultivation of Planctomycetes and their phenomic and genomic characterization uncovers novel biology.</title>
        <authorList>
            <person name="Wiegand S."/>
            <person name="Jogler M."/>
            <person name="Boedeker C."/>
            <person name="Pinto D."/>
            <person name="Vollmers J."/>
            <person name="Rivas-Marin E."/>
            <person name="Kohn T."/>
            <person name="Peeters S.H."/>
            <person name="Heuer A."/>
            <person name="Rast P."/>
            <person name="Oberbeckmann S."/>
            <person name="Bunk B."/>
            <person name="Jeske O."/>
            <person name="Meyerdierks A."/>
            <person name="Storesund J.E."/>
            <person name="Kallscheuer N."/>
            <person name="Luecker S."/>
            <person name="Lage O.M."/>
            <person name="Pohl T."/>
            <person name="Merkel B.J."/>
            <person name="Hornburger P."/>
            <person name="Mueller R.-W."/>
            <person name="Bruemmer F."/>
            <person name="Labrenz M."/>
            <person name="Spormann A.M."/>
            <person name="Op Den Camp H."/>
            <person name="Overmann J."/>
            <person name="Amann R."/>
            <person name="Jetten M.S.M."/>
            <person name="Mascher T."/>
            <person name="Medema M.H."/>
            <person name="Devos D.P."/>
            <person name="Kaster A.-K."/>
            <person name="Ovreas L."/>
            <person name="Rohde M."/>
            <person name="Galperin M.Y."/>
            <person name="Jogler C."/>
        </authorList>
    </citation>
    <scope>NUCLEOTIDE SEQUENCE [LARGE SCALE GENOMIC DNA]</scope>
    <source>
        <strain evidence="2 3">Pla144</strain>
    </source>
</reference>
<protein>
    <submittedName>
        <fullName evidence="2">Uncharacterized protein</fullName>
    </submittedName>
</protein>
<dbReference type="RefSeq" id="WP_146453024.1">
    <property type="nucleotide sequence ID" value="NZ_SJPS01000012.1"/>
</dbReference>
<name>A0A5C6CBX5_9BACT</name>
<feature type="compositionally biased region" description="Polar residues" evidence="1">
    <location>
        <begin position="1"/>
        <end position="43"/>
    </location>
</feature>
<sequence>MKQTDTPEGTEMPENQTPEGKNMPESTNTPESNQTPESRNTSGLFAKTHASLTDLNRFGYENLEAHLTIAFYREGQPFFSTRQIKELVEAGLILQTR</sequence>
<feature type="region of interest" description="Disordered" evidence="1">
    <location>
        <begin position="1"/>
        <end position="46"/>
    </location>
</feature>
<gene>
    <name evidence="2" type="ORF">Pla144_48070</name>
</gene>
<organism evidence="2 3">
    <name type="scientific">Bythopirellula polymerisocia</name>
    <dbReference type="NCBI Taxonomy" id="2528003"/>
    <lineage>
        <taxon>Bacteria</taxon>
        <taxon>Pseudomonadati</taxon>
        <taxon>Planctomycetota</taxon>
        <taxon>Planctomycetia</taxon>
        <taxon>Pirellulales</taxon>
        <taxon>Lacipirellulaceae</taxon>
        <taxon>Bythopirellula</taxon>
    </lineage>
</organism>
<dbReference type="EMBL" id="SJPS01000012">
    <property type="protein sequence ID" value="TWU20906.1"/>
    <property type="molecule type" value="Genomic_DNA"/>
</dbReference>
<dbReference type="Proteomes" id="UP000318437">
    <property type="component" value="Unassembled WGS sequence"/>
</dbReference>
<dbReference type="AlphaFoldDB" id="A0A5C6CBX5"/>
<comment type="caution">
    <text evidence="2">The sequence shown here is derived from an EMBL/GenBank/DDBJ whole genome shotgun (WGS) entry which is preliminary data.</text>
</comment>
<accession>A0A5C6CBX5</accession>